<accession>A0A0S4KHZ8</accession>
<dbReference type="InterPro" id="IPR036400">
    <property type="entry name" value="Cyt_B5-like_heme/steroid_sf"/>
</dbReference>
<feature type="domain" description="Cytochrome b5 heme-binding" evidence="3">
    <location>
        <begin position="47"/>
        <end position="140"/>
    </location>
</feature>
<dbReference type="Gene3D" id="3.10.120.10">
    <property type="entry name" value="Cytochrome b5-like heme/steroid binding domain"/>
    <property type="match status" value="1"/>
</dbReference>
<reference evidence="5" key="1">
    <citation type="submission" date="2015-09" db="EMBL/GenBank/DDBJ databases">
        <authorList>
            <consortium name="Pathogen Informatics"/>
        </authorList>
    </citation>
    <scope>NUCLEOTIDE SEQUENCE [LARGE SCALE GENOMIC DNA]</scope>
    <source>
        <strain evidence="5">Lake Konstanz</strain>
    </source>
</reference>
<keyword evidence="2" id="KW-1133">Transmembrane helix</keyword>
<evidence type="ECO:0000259" key="3">
    <source>
        <dbReference type="SMART" id="SM01117"/>
    </source>
</evidence>
<organism evidence="4 5">
    <name type="scientific">Bodo saltans</name>
    <name type="common">Flagellated protozoan</name>
    <dbReference type="NCBI Taxonomy" id="75058"/>
    <lineage>
        <taxon>Eukaryota</taxon>
        <taxon>Discoba</taxon>
        <taxon>Euglenozoa</taxon>
        <taxon>Kinetoplastea</taxon>
        <taxon>Metakinetoplastina</taxon>
        <taxon>Eubodonida</taxon>
        <taxon>Bodonidae</taxon>
        <taxon>Bodo</taxon>
    </lineage>
</organism>
<dbReference type="GO" id="GO:0016020">
    <property type="term" value="C:membrane"/>
    <property type="evidence" value="ECO:0007669"/>
    <property type="project" value="TreeGrafter"/>
</dbReference>
<dbReference type="OMA" id="ESMITTI"/>
<dbReference type="OrthoDB" id="547796at2759"/>
<feature type="transmembrane region" description="Helical" evidence="2">
    <location>
        <begin position="6"/>
        <end position="26"/>
    </location>
</feature>
<evidence type="ECO:0000256" key="1">
    <source>
        <dbReference type="ARBA" id="ARBA00038357"/>
    </source>
</evidence>
<dbReference type="GO" id="GO:0005783">
    <property type="term" value="C:endoplasmic reticulum"/>
    <property type="evidence" value="ECO:0007669"/>
    <property type="project" value="TreeGrafter"/>
</dbReference>
<gene>
    <name evidence="4" type="ORF">BSAL_07750</name>
</gene>
<dbReference type="PANTHER" id="PTHR10281:SF104">
    <property type="entry name" value="CYTOCHROME B5 HEME-BINDING DOMAIN-CONTAINING PROTEIN"/>
    <property type="match status" value="1"/>
</dbReference>
<dbReference type="EMBL" id="CYKH01001409">
    <property type="protein sequence ID" value="CUI14586.1"/>
    <property type="molecule type" value="Genomic_DNA"/>
</dbReference>
<keyword evidence="5" id="KW-1185">Reference proteome</keyword>
<dbReference type="PANTHER" id="PTHR10281">
    <property type="entry name" value="MEMBRANE-ASSOCIATED PROGESTERONE RECEPTOR COMPONENT-RELATED"/>
    <property type="match status" value="1"/>
</dbReference>
<evidence type="ECO:0000313" key="4">
    <source>
        <dbReference type="EMBL" id="CUI14586.1"/>
    </source>
</evidence>
<comment type="similarity">
    <text evidence="1">Belongs to the cytochrome b5 family. MAPR subfamily.</text>
</comment>
<keyword evidence="2" id="KW-0812">Transmembrane</keyword>
<dbReference type="InterPro" id="IPR001199">
    <property type="entry name" value="Cyt_B5-like_heme/steroid-bd"/>
</dbReference>
<dbReference type="AlphaFoldDB" id="A0A0S4KHZ8"/>
<sequence length="154" mass="17769">MLSEAFVQFWVAAVIGVFAVMTLSLYRRKNEHRAEIPAEKIFIPRPFTAEELREYDGTRNPLIFVGVKGVVYNVAKEWYGPQSSYNAFAGHESSRQLGKTKVGREETNADWTTLSPEHLETLNQWEERFLSKYIPVGWFVPDGAYYTKGQEFTH</sequence>
<dbReference type="SMART" id="SM01117">
    <property type="entry name" value="Cyt-b5"/>
    <property type="match status" value="1"/>
</dbReference>
<dbReference type="SUPFAM" id="SSF55856">
    <property type="entry name" value="Cytochrome b5-like heme/steroid binding domain"/>
    <property type="match status" value="1"/>
</dbReference>
<evidence type="ECO:0000256" key="2">
    <source>
        <dbReference type="SAM" id="Phobius"/>
    </source>
</evidence>
<evidence type="ECO:0000313" key="5">
    <source>
        <dbReference type="Proteomes" id="UP000051952"/>
    </source>
</evidence>
<dbReference type="InterPro" id="IPR050577">
    <property type="entry name" value="MAPR/NEUFC/NENF-like"/>
</dbReference>
<dbReference type="VEuPathDB" id="TriTrypDB:BSAL_07750"/>
<protein>
    <submittedName>
        <fullName evidence="4">Cytochrome b5-like protein, putative</fullName>
    </submittedName>
</protein>
<keyword evidence="2" id="KW-0472">Membrane</keyword>
<name>A0A0S4KHZ8_BODSA</name>
<proteinExistence type="inferred from homology"/>
<dbReference type="Proteomes" id="UP000051952">
    <property type="component" value="Unassembled WGS sequence"/>
</dbReference>